<dbReference type="SUPFAM" id="SSF53335">
    <property type="entry name" value="S-adenosyl-L-methionine-dependent methyltransferases"/>
    <property type="match status" value="1"/>
</dbReference>
<gene>
    <name evidence="2" type="ORF">HYPDE_36298</name>
</gene>
<dbReference type="GO" id="GO:0008168">
    <property type="term" value="F:methyltransferase activity"/>
    <property type="evidence" value="ECO:0007669"/>
    <property type="project" value="UniProtKB-KW"/>
</dbReference>
<dbReference type="GO" id="GO:0032259">
    <property type="term" value="P:methylation"/>
    <property type="evidence" value="ECO:0007669"/>
    <property type="project" value="UniProtKB-KW"/>
</dbReference>
<dbReference type="AlphaFoldDB" id="N0BEK6"/>
<dbReference type="CDD" id="cd02440">
    <property type="entry name" value="AdoMet_MTases"/>
    <property type="match status" value="1"/>
</dbReference>
<evidence type="ECO:0000259" key="1">
    <source>
        <dbReference type="Pfam" id="PF13847"/>
    </source>
</evidence>
<sequence length="214" mass="23529">MSESAAGAMDVIYRHQRYIYDLTRRHYLLGRDQLIADLTPPPGGSVLEIGCGTARNLICAARRYPGARFFGVDVSEEMLKTARSSIARSHARNRIQVAQADATAFCPETLFAQSSFDRIFISYALSMIPAWEAVLDQAAGKLAPKGTLHVVDFGTMDGMPGFARHTMLAWLTHFSVTPHPNLQAVVRSVAERHGLRSAFHQGRFGYAALAKIGH</sequence>
<dbReference type="Proteomes" id="UP000005952">
    <property type="component" value="Chromosome"/>
</dbReference>
<dbReference type="PANTHER" id="PTHR47473:SF1">
    <property type="entry name" value="METHYLTRANSFERASE DOMAIN-CONTAINING PROTEIN"/>
    <property type="match status" value="1"/>
</dbReference>
<proteinExistence type="predicted"/>
<name>N0BEK6_9HYPH</name>
<evidence type="ECO:0000313" key="2">
    <source>
        <dbReference type="EMBL" id="AGK58931.1"/>
    </source>
</evidence>
<dbReference type="RefSeq" id="WP_015598948.1">
    <property type="nucleotide sequence ID" value="NC_021172.1"/>
</dbReference>
<evidence type="ECO:0000313" key="3">
    <source>
        <dbReference type="Proteomes" id="UP000005952"/>
    </source>
</evidence>
<dbReference type="EMBL" id="CP005587">
    <property type="protein sequence ID" value="AGK58931.1"/>
    <property type="molecule type" value="Genomic_DNA"/>
</dbReference>
<dbReference type="STRING" id="670307.HYPDE_36298"/>
<keyword evidence="2" id="KW-0808">Transferase</keyword>
<reference evidence="2 3" key="1">
    <citation type="journal article" date="2013" name="Genome Announc.">
        <title>Genome sequences for three denitrifying bacterial strains isolated from a uranium- and nitrate-contaminated subsurface environment.</title>
        <authorList>
            <person name="Venkatramanan R."/>
            <person name="Prakash O."/>
            <person name="Woyke T."/>
            <person name="Chain P."/>
            <person name="Goodwin L.A."/>
            <person name="Watson D."/>
            <person name="Brooks S."/>
            <person name="Kostka J.E."/>
            <person name="Green S.J."/>
        </authorList>
    </citation>
    <scope>NUCLEOTIDE SEQUENCE [LARGE SCALE GENOMIC DNA]</scope>
    <source>
        <strain evidence="2 3">1NES1</strain>
    </source>
</reference>
<dbReference type="HOGENOM" id="CLU_086922_0_0_5"/>
<keyword evidence="2" id="KW-0489">Methyltransferase</keyword>
<dbReference type="eggNOG" id="COG2226">
    <property type="taxonomic scope" value="Bacteria"/>
</dbReference>
<dbReference type="Pfam" id="PF13847">
    <property type="entry name" value="Methyltransf_31"/>
    <property type="match status" value="1"/>
</dbReference>
<dbReference type="InterPro" id="IPR025714">
    <property type="entry name" value="Methyltranfer_dom"/>
</dbReference>
<dbReference type="Gene3D" id="3.40.50.150">
    <property type="entry name" value="Vaccinia Virus protein VP39"/>
    <property type="match status" value="1"/>
</dbReference>
<keyword evidence="3" id="KW-1185">Reference proteome</keyword>
<organism evidence="2 3">
    <name type="scientific">Hyphomicrobium denitrificans 1NES1</name>
    <dbReference type="NCBI Taxonomy" id="670307"/>
    <lineage>
        <taxon>Bacteria</taxon>
        <taxon>Pseudomonadati</taxon>
        <taxon>Pseudomonadota</taxon>
        <taxon>Alphaproteobacteria</taxon>
        <taxon>Hyphomicrobiales</taxon>
        <taxon>Hyphomicrobiaceae</taxon>
        <taxon>Hyphomicrobium</taxon>
    </lineage>
</organism>
<feature type="domain" description="Methyltransferase" evidence="1">
    <location>
        <begin position="43"/>
        <end position="160"/>
    </location>
</feature>
<accession>N0BEK6</accession>
<dbReference type="InterPro" id="IPR029063">
    <property type="entry name" value="SAM-dependent_MTases_sf"/>
</dbReference>
<protein>
    <submittedName>
        <fullName evidence="2">Type 11 methyltransferase</fullName>
    </submittedName>
</protein>
<dbReference type="OrthoDB" id="5298787at2"/>
<dbReference type="PANTHER" id="PTHR47473">
    <property type="entry name" value="BTA1P"/>
    <property type="match status" value="1"/>
</dbReference>
<dbReference type="KEGG" id="hdt:HYPDE_36298"/>